<keyword evidence="5 10" id="KW-0256">Endoplasmic reticulum</keyword>
<feature type="transmembrane region" description="Helical" evidence="10">
    <location>
        <begin position="437"/>
        <end position="454"/>
    </location>
</feature>
<gene>
    <name evidence="11" type="primary">RFT1</name>
    <name evidence="11" type="ORF">MYAM1_000612</name>
</gene>
<feature type="transmembrane region" description="Helical" evidence="10">
    <location>
        <begin position="155"/>
        <end position="178"/>
    </location>
</feature>
<feature type="transmembrane region" description="Helical" evidence="10">
    <location>
        <begin position="475"/>
        <end position="491"/>
    </location>
</feature>
<protein>
    <recommendedName>
        <fullName evidence="8 10">Man(5)GlcNAc(2)-PP-dolichol translocation protein RFT1</fullName>
    </recommendedName>
</protein>
<evidence type="ECO:0000256" key="5">
    <source>
        <dbReference type="ARBA" id="ARBA00022824"/>
    </source>
</evidence>
<keyword evidence="12" id="KW-1185">Reference proteome</keyword>
<evidence type="ECO:0000256" key="6">
    <source>
        <dbReference type="ARBA" id="ARBA00022989"/>
    </source>
</evidence>
<evidence type="ECO:0000313" key="11">
    <source>
        <dbReference type="EMBL" id="WFC97890.1"/>
    </source>
</evidence>
<dbReference type="GO" id="GO:0006488">
    <property type="term" value="P:dolichol-linked oligosaccharide biosynthetic process"/>
    <property type="evidence" value="ECO:0007669"/>
    <property type="project" value="InterPro"/>
</dbReference>
<dbReference type="GO" id="GO:0005789">
    <property type="term" value="C:endoplasmic reticulum membrane"/>
    <property type="evidence" value="ECO:0007669"/>
    <property type="project" value="UniProtKB-SubCell"/>
</dbReference>
<proteinExistence type="inferred from homology"/>
<comment type="subcellular location">
    <subcellularLocation>
        <location evidence="1 10">Endoplasmic reticulum membrane</location>
        <topology evidence="1 10">Multi-pass membrane protein</topology>
    </subcellularLocation>
</comment>
<name>A0AAJ5YPS3_9BASI</name>
<feature type="transmembrane region" description="Helical" evidence="10">
    <location>
        <begin position="369"/>
        <end position="393"/>
    </location>
</feature>
<comment type="similarity">
    <text evidence="3 10">Belongs to the RFT1 family.</text>
</comment>
<dbReference type="Pfam" id="PF04506">
    <property type="entry name" value="Rft-1"/>
    <property type="match status" value="1"/>
</dbReference>
<evidence type="ECO:0000256" key="9">
    <source>
        <dbReference type="ARBA" id="ARBA00045912"/>
    </source>
</evidence>
<reference evidence="11 12" key="1">
    <citation type="submission" date="2023-03" db="EMBL/GenBank/DDBJ databases">
        <title>Mating type loci evolution in Malassezia.</title>
        <authorList>
            <person name="Coelho M.A."/>
        </authorList>
    </citation>
    <scope>NUCLEOTIDE SEQUENCE [LARGE SCALE GENOMIC DNA]</scope>
    <source>
        <strain evidence="11 12">CBS 9725</strain>
    </source>
</reference>
<keyword evidence="7 10" id="KW-0472">Membrane</keyword>
<evidence type="ECO:0000256" key="8">
    <source>
        <dbReference type="ARBA" id="ARBA00044793"/>
    </source>
</evidence>
<feature type="transmembrane region" description="Helical" evidence="10">
    <location>
        <begin position="198"/>
        <end position="217"/>
    </location>
</feature>
<evidence type="ECO:0000256" key="10">
    <source>
        <dbReference type="RuleBase" id="RU365067"/>
    </source>
</evidence>
<dbReference type="PANTHER" id="PTHR13117">
    <property type="entry name" value="ENDOPLASMIC RETICULUM MULTISPAN TRANSMEMBRANE PROTEIN-RELATED"/>
    <property type="match status" value="1"/>
</dbReference>
<accession>A0AAJ5YPS3</accession>
<feature type="transmembrane region" description="Helical" evidence="10">
    <location>
        <begin position="112"/>
        <end position="134"/>
    </location>
</feature>
<evidence type="ECO:0000313" key="12">
    <source>
        <dbReference type="Proteomes" id="UP001219567"/>
    </source>
</evidence>
<comment type="function">
    <text evidence="9 10">Intramembrane glycolipid transporter that operates in the biosynthetic pathway of dolichol-linked oligosaccharides, the glycan precursors employed in protein asparagine (N)-glycosylation. The sequential addition of sugars to dolichol pyrophosphate produces dolichol-linked oligosaccharides containing fourteen sugars, including two GlcNAcs, nine mannoses and three glucoses. Once assembled, the oligosaccharide is transferred from the lipid to nascent proteins by oligosaccharyltransferases. The assembly of dolichol-linked oligosaccharides begins on the cytosolic side of the endoplasmic reticulum membrane and finishes in its lumen. RFT1 could mediate the translocation of the cytosolically oriented intermediate DolPP-GlcNAc2Man5, produced by ALG11, into the ER lumen where dolichol-linked oligosaccharides assembly continues. However, the intramembrane lipid transporter activity could not be confirmed in vitro.</text>
</comment>
<dbReference type="AlphaFoldDB" id="A0AAJ5YPS3"/>
<feature type="transmembrane region" description="Helical" evidence="10">
    <location>
        <begin position="78"/>
        <end position="100"/>
    </location>
</feature>
<feature type="transmembrane region" description="Helical" evidence="10">
    <location>
        <begin position="37"/>
        <end position="57"/>
    </location>
</feature>
<dbReference type="Proteomes" id="UP001219567">
    <property type="component" value="Chromosome 1"/>
</dbReference>
<feature type="transmembrane region" description="Helical" evidence="10">
    <location>
        <begin position="511"/>
        <end position="528"/>
    </location>
</feature>
<feature type="transmembrane region" description="Helical" evidence="10">
    <location>
        <begin position="405"/>
        <end position="425"/>
    </location>
</feature>
<comment type="pathway">
    <text evidence="2">Protein modification; protein glycosylation.</text>
</comment>
<sequence length="529" mass="57107">MVRSPAAPARALLLLQVSIRAVTFVLNQLLVRTTTPAVFGAANVQLELLLSIILALARDGVRATVMRRRDQLGKMHNLALFPVLIGAFLSCGVGYTYIHYLAPVSLVSQGDALPISVSLYCAGALLELLSEPFLTRALALDGYIRIRVAMEAGSVLVRALVAVFLLRPSGLAMLSAFYKQITGTVLDLQGCALIAFSVSRATYGAVLLLVSFVGIGWTESWRQAFTTLIPSTSDALDRETRELVLVNSAQAALKFVLTEGDKLAVARLTTLEQQGGYALASNFGSLLARTVFQPIEESARLYFSDAWKMNKSNSEPSNDALDRSGNFLTILFRAHVLLGLILVTFAPPLSQPFLMIVAGPQWAMPPSQAPAVLASYCWYLPVMGINGVVEAFLQSTAPSSMLGGYSKVLLASSALFVGTLLFGHTASRTFDLPSDTLLVWANITGLSLRVMACLQYTSRTFAHCKSFQPRLLSSLPSRSILGLFAVFGLLLRYQASPLGPRAEWFTENSPLISLITTSAIGMGSILCLW</sequence>
<dbReference type="EMBL" id="CP119943">
    <property type="protein sequence ID" value="WFC97890.1"/>
    <property type="molecule type" value="Genomic_DNA"/>
</dbReference>
<feature type="transmembrane region" description="Helical" evidence="10">
    <location>
        <begin position="330"/>
        <end position="349"/>
    </location>
</feature>
<organism evidence="11 12">
    <name type="scientific">Malassezia yamatoensis</name>
    <dbReference type="NCBI Taxonomy" id="253288"/>
    <lineage>
        <taxon>Eukaryota</taxon>
        <taxon>Fungi</taxon>
        <taxon>Dikarya</taxon>
        <taxon>Basidiomycota</taxon>
        <taxon>Ustilaginomycotina</taxon>
        <taxon>Malasseziomycetes</taxon>
        <taxon>Malasseziales</taxon>
        <taxon>Malasseziaceae</taxon>
        <taxon>Malassezia</taxon>
    </lineage>
</organism>
<evidence type="ECO:0000256" key="7">
    <source>
        <dbReference type="ARBA" id="ARBA00023136"/>
    </source>
</evidence>
<evidence type="ECO:0000256" key="4">
    <source>
        <dbReference type="ARBA" id="ARBA00022692"/>
    </source>
</evidence>
<dbReference type="PANTHER" id="PTHR13117:SF5">
    <property type="entry name" value="PROTEIN RFT1 HOMOLOG"/>
    <property type="match status" value="1"/>
</dbReference>
<keyword evidence="6 10" id="KW-1133">Transmembrane helix</keyword>
<evidence type="ECO:0000256" key="1">
    <source>
        <dbReference type="ARBA" id="ARBA00004477"/>
    </source>
</evidence>
<dbReference type="InterPro" id="IPR007594">
    <property type="entry name" value="RFT1"/>
</dbReference>
<evidence type="ECO:0000256" key="3">
    <source>
        <dbReference type="ARBA" id="ARBA00010288"/>
    </source>
</evidence>
<evidence type="ECO:0000256" key="2">
    <source>
        <dbReference type="ARBA" id="ARBA00004922"/>
    </source>
</evidence>
<keyword evidence="4 10" id="KW-0812">Transmembrane</keyword>
<dbReference type="GO" id="GO:0034203">
    <property type="term" value="P:glycolipid translocation"/>
    <property type="evidence" value="ECO:0007669"/>
    <property type="project" value="TreeGrafter"/>
</dbReference>
<keyword evidence="10" id="KW-0813">Transport</keyword>